<feature type="transmembrane region" description="Helical" evidence="6">
    <location>
        <begin position="7"/>
        <end position="25"/>
    </location>
</feature>
<dbReference type="Proteomes" id="UP000032303">
    <property type="component" value="Chromosome 1"/>
</dbReference>
<feature type="transmembrane region" description="Helical" evidence="6">
    <location>
        <begin position="239"/>
        <end position="260"/>
    </location>
</feature>
<feature type="transmembrane region" description="Helical" evidence="6">
    <location>
        <begin position="64"/>
        <end position="83"/>
    </location>
</feature>
<dbReference type="InterPro" id="IPR000620">
    <property type="entry name" value="EamA_dom"/>
</dbReference>
<evidence type="ECO:0000256" key="4">
    <source>
        <dbReference type="ARBA" id="ARBA00022989"/>
    </source>
</evidence>
<dbReference type="EMBL" id="CP005973">
    <property type="protein sequence ID" value="AJR05649.1"/>
    <property type="molecule type" value="Genomic_DNA"/>
</dbReference>
<evidence type="ECO:0000256" key="2">
    <source>
        <dbReference type="ARBA" id="ARBA00022475"/>
    </source>
</evidence>
<organism evidence="8 9">
    <name type="scientific">Photobacterium gaetbulicola Gung47</name>
    <dbReference type="NCBI Taxonomy" id="658445"/>
    <lineage>
        <taxon>Bacteria</taxon>
        <taxon>Pseudomonadati</taxon>
        <taxon>Pseudomonadota</taxon>
        <taxon>Gammaproteobacteria</taxon>
        <taxon>Vibrionales</taxon>
        <taxon>Vibrionaceae</taxon>
        <taxon>Photobacterium</taxon>
    </lineage>
</organism>
<dbReference type="PANTHER" id="PTHR42920:SF5">
    <property type="entry name" value="EAMA DOMAIN-CONTAINING PROTEIN"/>
    <property type="match status" value="1"/>
</dbReference>
<feature type="transmembrane region" description="Helical" evidence="6">
    <location>
        <begin position="121"/>
        <end position="138"/>
    </location>
</feature>
<dbReference type="SUPFAM" id="SSF103481">
    <property type="entry name" value="Multidrug resistance efflux transporter EmrE"/>
    <property type="match status" value="2"/>
</dbReference>
<sequence>MNLERRADLILVATTILAAAGWIFSKEAIQGLPAFGFIGLRFVLASLCLLIFCFSDIKKVDKSVIPKALGVGCILGTAILLWIHAISVSDTLGEGAFIMSLSMLFVPLIAWPLFKAKPPRTFWLALPIAFAGLLMLSLGGGNGWQMSSSQLWFMAAAVMLAVHFNFNSQYARQLPTLLLTCLQLFSIGCMGLIASLLFETWPESVSMTTWGWFMLSMLVATSLRYVMQTMGQKHSTAANAAIIMILEPVWTVILSVIWYAEEMPANKLAGCLMILLALFTYRGLGHVVGYVTKKAA</sequence>
<evidence type="ECO:0000259" key="7">
    <source>
        <dbReference type="Pfam" id="PF00892"/>
    </source>
</evidence>
<evidence type="ECO:0000313" key="8">
    <source>
        <dbReference type="EMBL" id="AJR05649.1"/>
    </source>
</evidence>
<dbReference type="PANTHER" id="PTHR42920">
    <property type="entry name" value="OS03G0707200 PROTEIN-RELATED"/>
    <property type="match status" value="1"/>
</dbReference>
<dbReference type="InterPro" id="IPR051258">
    <property type="entry name" value="Diverse_Substrate_Transporter"/>
</dbReference>
<comment type="subcellular location">
    <subcellularLocation>
        <location evidence="1">Cell membrane</location>
        <topology evidence="1">Multi-pass membrane protein</topology>
    </subcellularLocation>
</comment>
<reference evidence="8 9" key="1">
    <citation type="submission" date="2013-05" db="EMBL/GenBank/DDBJ databases">
        <title>Complete genome sequence of the lipase-producing bacterium Photobacterium gaetbulicola Gung47.</title>
        <authorList>
            <person name="Kim Y.-O."/>
        </authorList>
    </citation>
    <scope>NUCLEOTIDE SEQUENCE [LARGE SCALE GENOMIC DNA]</scope>
    <source>
        <strain evidence="8 9">Gung47</strain>
    </source>
</reference>
<feature type="transmembrane region" description="Helical" evidence="6">
    <location>
        <begin position="178"/>
        <end position="198"/>
    </location>
</feature>
<dbReference type="STRING" id="658445.H744_1c0624"/>
<keyword evidence="3 6" id="KW-0812">Transmembrane</keyword>
<dbReference type="KEGG" id="pgb:H744_1c0624"/>
<proteinExistence type="predicted"/>
<protein>
    <submittedName>
        <fullName evidence="8">Putative permease</fullName>
    </submittedName>
</protein>
<dbReference type="Pfam" id="PF00892">
    <property type="entry name" value="EamA"/>
    <property type="match status" value="2"/>
</dbReference>
<evidence type="ECO:0000256" key="5">
    <source>
        <dbReference type="ARBA" id="ARBA00023136"/>
    </source>
</evidence>
<dbReference type="PATRIC" id="fig|658445.3.peg.674"/>
<evidence type="ECO:0000256" key="1">
    <source>
        <dbReference type="ARBA" id="ARBA00004651"/>
    </source>
</evidence>
<accession>A0A0C5WKK8</accession>
<evidence type="ECO:0000256" key="3">
    <source>
        <dbReference type="ARBA" id="ARBA00022692"/>
    </source>
</evidence>
<keyword evidence="2" id="KW-1003">Cell membrane</keyword>
<evidence type="ECO:0000256" key="6">
    <source>
        <dbReference type="SAM" id="Phobius"/>
    </source>
</evidence>
<feature type="transmembrane region" description="Helical" evidence="6">
    <location>
        <begin position="272"/>
        <end position="291"/>
    </location>
</feature>
<dbReference type="InterPro" id="IPR037185">
    <property type="entry name" value="EmrE-like"/>
</dbReference>
<dbReference type="HOGENOM" id="CLU_033863_21_3_6"/>
<feature type="transmembrane region" description="Helical" evidence="6">
    <location>
        <begin position="210"/>
        <end position="227"/>
    </location>
</feature>
<dbReference type="OrthoDB" id="8370318at2"/>
<evidence type="ECO:0000313" key="9">
    <source>
        <dbReference type="Proteomes" id="UP000032303"/>
    </source>
</evidence>
<keyword evidence="4 6" id="KW-1133">Transmembrane helix</keyword>
<feature type="transmembrane region" description="Helical" evidence="6">
    <location>
        <begin position="31"/>
        <end position="52"/>
    </location>
</feature>
<gene>
    <name evidence="8" type="ORF">H744_1c0624</name>
</gene>
<keyword evidence="9" id="KW-1185">Reference proteome</keyword>
<dbReference type="AlphaFoldDB" id="A0A0C5WKK8"/>
<feature type="domain" description="EamA" evidence="7">
    <location>
        <begin position="7"/>
        <end position="137"/>
    </location>
</feature>
<feature type="domain" description="EamA" evidence="7">
    <location>
        <begin position="150"/>
        <end position="279"/>
    </location>
</feature>
<dbReference type="GO" id="GO:0005886">
    <property type="term" value="C:plasma membrane"/>
    <property type="evidence" value="ECO:0007669"/>
    <property type="project" value="UniProtKB-SubCell"/>
</dbReference>
<feature type="transmembrane region" description="Helical" evidence="6">
    <location>
        <begin position="150"/>
        <end position="166"/>
    </location>
</feature>
<name>A0A0C5WKK8_9GAMM</name>
<keyword evidence="5 6" id="KW-0472">Membrane</keyword>
<feature type="transmembrane region" description="Helical" evidence="6">
    <location>
        <begin position="95"/>
        <end position="114"/>
    </location>
</feature>